<dbReference type="AlphaFoldDB" id="A0A6V7TJT8"/>
<evidence type="ECO:0000313" key="1">
    <source>
        <dbReference type="EMBL" id="CAD2125135.1"/>
    </source>
</evidence>
<reference evidence="1 2" key="1">
    <citation type="submission" date="2020-08" db="EMBL/GenBank/DDBJ databases">
        <authorList>
            <person name="Koutsovoulos G."/>
            <person name="Danchin GJ E."/>
        </authorList>
    </citation>
    <scope>NUCLEOTIDE SEQUENCE [LARGE SCALE GENOMIC DNA]</scope>
</reference>
<dbReference type="Proteomes" id="UP000580250">
    <property type="component" value="Unassembled WGS sequence"/>
</dbReference>
<accession>A0A6V7TJT8</accession>
<proteinExistence type="predicted"/>
<name>A0A6V7TJT8_MELEN</name>
<protein>
    <submittedName>
        <fullName evidence="1">Uncharacterized protein</fullName>
    </submittedName>
</protein>
<sequence length="52" mass="6181">MNNGKFNKNDNNVFQSYFIRFSLSFIMRLKNLYLKSSESALNSRKTLAIMRE</sequence>
<evidence type="ECO:0000313" key="2">
    <source>
        <dbReference type="Proteomes" id="UP000580250"/>
    </source>
</evidence>
<comment type="caution">
    <text evidence="1">The sequence shown here is derived from an EMBL/GenBank/DDBJ whole genome shotgun (WGS) entry which is preliminary data.</text>
</comment>
<organism evidence="1 2">
    <name type="scientific">Meloidogyne enterolobii</name>
    <name type="common">Root-knot nematode worm</name>
    <name type="synonym">Meloidogyne mayaguensis</name>
    <dbReference type="NCBI Taxonomy" id="390850"/>
    <lineage>
        <taxon>Eukaryota</taxon>
        <taxon>Metazoa</taxon>
        <taxon>Ecdysozoa</taxon>
        <taxon>Nematoda</taxon>
        <taxon>Chromadorea</taxon>
        <taxon>Rhabditida</taxon>
        <taxon>Tylenchina</taxon>
        <taxon>Tylenchomorpha</taxon>
        <taxon>Tylenchoidea</taxon>
        <taxon>Meloidogynidae</taxon>
        <taxon>Meloidogyninae</taxon>
        <taxon>Meloidogyne</taxon>
    </lineage>
</organism>
<gene>
    <name evidence="1" type="ORF">MENT_LOCUS1076</name>
</gene>
<dbReference type="EMBL" id="CAJEWN010000003">
    <property type="protein sequence ID" value="CAD2125135.1"/>
    <property type="molecule type" value="Genomic_DNA"/>
</dbReference>